<reference evidence="2 3" key="1">
    <citation type="submission" date="2019-06" db="EMBL/GenBank/DDBJ databases">
        <title>Enrichment of Autotrophic Halophilic Microorganisms from Red Sea Brine Pool Using Microbial Electrosynthesis System.</title>
        <authorList>
            <person name="Alqahtani M.F."/>
            <person name="Bajracharya S."/>
            <person name="Katuri K.P."/>
            <person name="Ali M."/>
            <person name="Saikaly P.E."/>
        </authorList>
    </citation>
    <scope>NUCLEOTIDE SEQUENCE [LARGE SCALE GENOMIC DNA]</scope>
    <source>
        <strain evidence="2">MES6</strain>
    </source>
</reference>
<organism evidence="2 3">
    <name type="scientific">Sediminimonas qiaohouensis</name>
    <dbReference type="NCBI Taxonomy" id="552061"/>
    <lineage>
        <taxon>Bacteria</taxon>
        <taxon>Pseudomonadati</taxon>
        <taxon>Pseudomonadota</taxon>
        <taxon>Alphaproteobacteria</taxon>
        <taxon>Rhodobacterales</taxon>
        <taxon>Roseobacteraceae</taxon>
        <taxon>Sediminimonas</taxon>
    </lineage>
</organism>
<comment type="caution">
    <text evidence="2">The sequence shown here is derived from an EMBL/GenBank/DDBJ whole genome shotgun (WGS) entry which is preliminary data.</text>
</comment>
<sequence length="243" mass="25084">MTPQPNDPTQVGSEPPRDEGDGLRLSRPEIQALGTKAARGAGYAWGQAEEAGWAAGWLARAGLPGAAILLNVLKAQPLAPPAPASGHWKAKGPQCPLCTGLALQDHAGLPEGPGPSSVLVDSVIWPVFLMPFVARAAAALGAPLEMAWADVRVTLPADGAMPTLEDPASVRAPEQATVRITVPDPKEAVAPIAPAAKDNTGAGFEGVITLETWQKLDTLAMCTTVTSSIESRVRAGAQESDND</sequence>
<proteinExistence type="predicted"/>
<evidence type="ECO:0000256" key="1">
    <source>
        <dbReference type="SAM" id="MobiDB-lite"/>
    </source>
</evidence>
<evidence type="ECO:0000313" key="3">
    <source>
        <dbReference type="Proteomes" id="UP000483078"/>
    </source>
</evidence>
<feature type="compositionally biased region" description="Polar residues" evidence="1">
    <location>
        <begin position="1"/>
        <end position="12"/>
    </location>
</feature>
<dbReference type="RefSeq" id="WP_273250392.1">
    <property type="nucleotide sequence ID" value="NZ_VENJ01000019.1"/>
</dbReference>
<dbReference type="AlphaFoldDB" id="A0A7C9LMI1"/>
<dbReference type="EMBL" id="VENJ01000019">
    <property type="protein sequence ID" value="MTJ05579.1"/>
    <property type="molecule type" value="Genomic_DNA"/>
</dbReference>
<gene>
    <name evidence="2" type="ORF">FH759_12905</name>
</gene>
<evidence type="ECO:0000313" key="2">
    <source>
        <dbReference type="EMBL" id="MTJ05579.1"/>
    </source>
</evidence>
<accession>A0A7C9LMI1</accession>
<dbReference type="InterPro" id="IPR022201">
    <property type="entry name" value="DUF3726"/>
</dbReference>
<name>A0A7C9LMI1_9RHOB</name>
<feature type="compositionally biased region" description="Basic and acidic residues" evidence="1">
    <location>
        <begin position="15"/>
        <end position="27"/>
    </location>
</feature>
<dbReference type="Proteomes" id="UP000483078">
    <property type="component" value="Unassembled WGS sequence"/>
</dbReference>
<protein>
    <submittedName>
        <fullName evidence="2">DUF3726 domain-containing protein</fullName>
    </submittedName>
</protein>
<dbReference type="Pfam" id="PF12525">
    <property type="entry name" value="DUF3726"/>
    <property type="match status" value="1"/>
</dbReference>
<feature type="region of interest" description="Disordered" evidence="1">
    <location>
        <begin position="1"/>
        <end position="27"/>
    </location>
</feature>